<dbReference type="EMBL" id="CP157947">
    <property type="protein sequence ID" value="XBS71852.1"/>
    <property type="molecule type" value="Genomic_DNA"/>
</dbReference>
<accession>A0AAU7QG06</accession>
<reference evidence="1" key="1">
    <citation type="submission" date="2024-06" db="EMBL/GenBank/DDBJ databases">
        <authorList>
            <person name="Coelho C."/>
            <person name="Bento M."/>
            <person name="Garcia E."/>
            <person name="Camelo A."/>
            <person name="Brandao I."/>
            <person name="Espirito Santo C."/>
            <person name="Trovao J."/>
            <person name="Verissimo A."/>
            <person name="Costa J."/>
            <person name="Tiago I."/>
        </authorList>
    </citation>
    <scope>NUCLEOTIDE SEQUENCE</scope>
    <source>
        <strain evidence="1">KWT182</strain>
    </source>
</reference>
<sequence length="135" mass="14805">MFSIEVQGLTALERQLTDLAENKAVKVLRDAGRAALAPVLDDMKHNAGYDAKSPGPHMRDSIAITSTNRLSDTKWITVVTLRVGPSKEQTMKALAQEFGTVKQVARPFMRPALDYNTSKILRILAVQIRAGLSNS</sequence>
<gene>
    <name evidence="1" type="ORF">ABK905_09400</name>
</gene>
<name>A0AAU7QG06_9GAMM</name>
<proteinExistence type="predicted"/>
<evidence type="ECO:0000313" key="1">
    <source>
        <dbReference type="EMBL" id="XBS71852.1"/>
    </source>
</evidence>
<dbReference type="AlphaFoldDB" id="A0AAU7QG06"/>
<organism evidence="1">
    <name type="scientific">Acerihabitans sp. KWT182</name>
    <dbReference type="NCBI Taxonomy" id="3157919"/>
    <lineage>
        <taxon>Bacteria</taxon>
        <taxon>Pseudomonadati</taxon>
        <taxon>Pseudomonadota</taxon>
        <taxon>Gammaproteobacteria</taxon>
        <taxon>Enterobacterales</taxon>
        <taxon>Pectobacteriaceae</taxon>
        <taxon>Acerihabitans</taxon>
    </lineage>
</organism>
<protein>
    <submittedName>
        <fullName evidence="1">HK97-gp10 family putative phage morphogenesis protein</fullName>
    </submittedName>
</protein>
<dbReference type="InterPro" id="IPR010064">
    <property type="entry name" value="HK97-gp10_tail"/>
</dbReference>
<dbReference type="NCBIfam" id="TIGR01725">
    <property type="entry name" value="phge_HK97_gp10"/>
    <property type="match status" value="1"/>
</dbReference>
<dbReference type="Pfam" id="PF04883">
    <property type="entry name" value="HK97-gp10_like"/>
    <property type="match status" value="1"/>
</dbReference>